<sequence>MAQILAMNIPVAEAKAKLSELVRRAEAGEEIVLTRYGKVAARLVPPATAEHLPRIGALKGRIRIADDFDELGPEWDEYVK</sequence>
<dbReference type="Proteomes" id="UP000188388">
    <property type="component" value="Unassembled WGS sequence"/>
</dbReference>
<organism evidence="3 4">
    <name type="scientific">Mesorhizobium prunaredense</name>
    <dbReference type="NCBI Taxonomy" id="1631249"/>
    <lineage>
        <taxon>Bacteria</taxon>
        <taxon>Pseudomonadati</taxon>
        <taxon>Pseudomonadota</taxon>
        <taxon>Alphaproteobacteria</taxon>
        <taxon>Hyphomicrobiales</taxon>
        <taxon>Phyllobacteriaceae</taxon>
        <taxon>Mesorhizobium</taxon>
    </lineage>
</organism>
<evidence type="ECO:0000256" key="2">
    <source>
        <dbReference type="RuleBase" id="RU362080"/>
    </source>
</evidence>
<proteinExistence type="inferred from homology"/>
<keyword evidence="4" id="KW-1185">Reference proteome</keyword>
<dbReference type="InterPro" id="IPR051416">
    <property type="entry name" value="phD-YefM_TA_antitoxins"/>
</dbReference>
<dbReference type="SUPFAM" id="SSF143120">
    <property type="entry name" value="YefM-like"/>
    <property type="match status" value="1"/>
</dbReference>
<dbReference type="EMBL" id="FTPD01000001">
    <property type="protein sequence ID" value="SIT52967.1"/>
    <property type="molecule type" value="Genomic_DNA"/>
</dbReference>
<dbReference type="PANTHER" id="PTHR35377">
    <property type="entry name" value="ANTITOXIN VAPB49-RELATED-RELATED"/>
    <property type="match status" value="1"/>
</dbReference>
<dbReference type="AlphaFoldDB" id="A0A1R3UZG1"/>
<evidence type="ECO:0000313" key="3">
    <source>
        <dbReference type="EMBL" id="SIT52967.1"/>
    </source>
</evidence>
<comment type="function">
    <text evidence="2">Antitoxin component of a type II toxin-antitoxin (TA) system.</text>
</comment>
<name>A0A1R3UZG1_9HYPH</name>
<evidence type="ECO:0000256" key="1">
    <source>
        <dbReference type="ARBA" id="ARBA00009981"/>
    </source>
</evidence>
<evidence type="ECO:0000313" key="4">
    <source>
        <dbReference type="Proteomes" id="UP000188388"/>
    </source>
</evidence>
<reference evidence="4" key="1">
    <citation type="submission" date="2017-01" db="EMBL/GenBank/DDBJ databases">
        <authorList>
            <person name="Brunel B."/>
        </authorList>
    </citation>
    <scope>NUCLEOTIDE SEQUENCE [LARGE SCALE GENOMIC DNA]</scope>
</reference>
<dbReference type="InterPro" id="IPR036165">
    <property type="entry name" value="YefM-like_sf"/>
</dbReference>
<accession>A0A1R3UZG1</accession>
<comment type="similarity">
    <text evidence="1 2">Belongs to the phD/YefM antitoxin family.</text>
</comment>
<dbReference type="STRING" id="1631249.BQ8794_10337"/>
<dbReference type="NCBIfam" id="TIGR01552">
    <property type="entry name" value="phd_fam"/>
    <property type="match status" value="1"/>
</dbReference>
<dbReference type="InterPro" id="IPR006442">
    <property type="entry name" value="Antitoxin_Phd/YefM"/>
</dbReference>
<gene>
    <name evidence="3" type="ORF">BQ8794_10337</name>
</gene>
<dbReference type="Pfam" id="PF02604">
    <property type="entry name" value="PhdYeFM_antitox"/>
    <property type="match status" value="1"/>
</dbReference>
<dbReference type="Gene3D" id="3.40.1620.10">
    <property type="entry name" value="YefM-like domain"/>
    <property type="match status" value="1"/>
</dbReference>
<protein>
    <recommendedName>
        <fullName evidence="2">Antitoxin</fullName>
    </recommendedName>
</protein>